<dbReference type="RefSeq" id="XP_025428824.1">
    <property type="nucleotide sequence ID" value="XM_025575585.1"/>
</dbReference>
<dbReference type="EMBL" id="KZ821248">
    <property type="protein sequence ID" value="PYH42842.1"/>
    <property type="molecule type" value="Genomic_DNA"/>
</dbReference>
<protein>
    <submittedName>
        <fullName evidence="1">Uncharacterized protein</fullName>
    </submittedName>
</protein>
<dbReference type="AlphaFoldDB" id="A0A319A625"/>
<accession>A0A319A625</accession>
<sequence length="59" mass="6647">MTAPSSPASQAPPFTSRRIYQAKPHHELNWSSRPLPVAWVTYRCIWGSGLMTVAYESNL</sequence>
<proteinExistence type="predicted"/>
<organism evidence="1 2">
    <name type="scientific">Aspergillus saccharolyticus JOP 1030-1</name>
    <dbReference type="NCBI Taxonomy" id="1450539"/>
    <lineage>
        <taxon>Eukaryota</taxon>
        <taxon>Fungi</taxon>
        <taxon>Dikarya</taxon>
        <taxon>Ascomycota</taxon>
        <taxon>Pezizomycotina</taxon>
        <taxon>Eurotiomycetes</taxon>
        <taxon>Eurotiomycetidae</taxon>
        <taxon>Eurotiales</taxon>
        <taxon>Aspergillaceae</taxon>
        <taxon>Aspergillus</taxon>
        <taxon>Aspergillus subgen. Circumdati</taxon>
    </lineage>
</organism>
<gene>
    <name evidence="1" type="ORF">BP01DRAFT_359076</name>
</gene>
<reference evidence="1 2" key="1">
    <citation type="submission" date="2016-12" db="EMBL/GenBank/DDBJ databases">
        <title>The genomes of Aspergillus section Nigri reveals drivers in fungal speciation.</title>
        <authorList>
            <consortium name="DOE Joint Genome Institute"/>
            <person name="Vesth T.C."/>
            <person name="Nybo J."/>
            <person name="Theobald S."/>
            <person name="Brandl J."/>
            <person name="Frisvad J.C."/>
            <person name="Nielsen K.F."/>
            <person name="Lyhne E.K."/>
            <person name="Kogle M.E."/>
            <person name="Kuo A."/>
            <person name="Riley R."/>
            <person name="Clum A."/>
            <person name="Nolan M."/>
            <person name="Lipzen A."/>
            <person name="Salamov A."/>
            <person name="Henrissat B."/>
            <person name="Wiebenga A."/>
            <person name="De Vries R.P."/>
            <person name="Grigoriev I.V."/>
            <person name="Mortensen U.H."/>
            <person name="Andersen M.R."/>
            <person name="Baker S.E."/>
        </authorList>
    </citation>
    <scope>NUCLEOTIDE SEQUENCE [LARGE SCALE GENOMIC DNA]</scope>
    <source>
        <strain evidence="1 2">JOP 1030-1</strain>
    </source>
</reference>
<dbReference type="GeneID" id="37076813"/>
<name>A0A319A625_9EURO</name>
<evidence type="ECO:0000313" key="1">
    <source>
        <dbReference type="EMBL" id="PYH42842.1"/>
    </source>
</evidence>
<dbReference type="Proteomes" id="UP000248349">
    <property type="component" value="Unassembled WGS sequence"/>
</dbReference>
<evidence type="ECO:0000313" key="2">
    <source>
        <dbReference type="Proteomes" id="UP000248349"/>
    </source>
</evidence>
<keyword evidence="2" id="KW-1185">Reference proteome</keyword>